<protein>
    <submittedName>
        <fullName evidence="2">Uncharacterized protein</fullName>
    </submittedName>
</protein>
<dbReference type="AlphaFoldDB" id="A0A699TTF1"/>
<feature type="region of interest" description="Disordered" evidence="1">
    <location>
        <begin position="1"/>
        <end position="159"/>
    </location>
</feature>
<organism evidence="2">
    <name type="scientific">Tanacetum cinerariifolium</name>
    <name type="common">Dalmatian daisy</name>
    <name type="synonym">Chrysanthemum cinerariifolium</name>
    <dbReference type="NCBI Taxonomy" id="118510"/>
    <lineage>
        <taxon>Eukaryota</taxon>
        <taxon>Viridiplantae</taxon>
        <taxon>Streptophyta</taxon>
        <taxon>Embryophyta</taxon>
        <taxon>Tracheophyta</taxon>
        <taxon>Spermatophyta</taxon>
        <taxon>Magnoliopsida</taxon>
        <taxon>eudicotyledons</taxon>
        <taxon>Gunneridae</taxon>
        <taxon>Pentapetalae</taxon>
        <taxon>asterids</taxon>
        <taxon>campanulids</taxon>
        <taxon>Asterales</taxon>
        <taxon>Asteraceae</taxon>
        <taxon>Asteroideae</taxon>
        <taxon>Anthemideae</taxon>
        <taxon>Anthemidinae</taxon>
        <taxon>Tanacetum</taxon>
    </lineage>
</organism>
<reference evidence="2" key="1">
    <citation type="journal article" date="2019" name="Sci. Rep.">
        <title>Draft genome of Tanacetum cinerariifolium, the natural source of mosquito coil.</title>
        <authorList>
            <person name="Yamashiro T."/>
            <person name="Shiraishi A."/>
            <person name="Satake H."/>
            <person name="Nakayama K."/>
        </authorList>
    </citation>
    <scope>NUCLEOTIDE SEQUENCE</scope>
</reference>
<feature type="compositionally biased region" description="Low complexity" evidence="1">
    <location>
        <begin position="53"/>
        <end position="68"/>
    </location>
</feature>
<comment type="caution">
    <text evidence="2">The sequence shown here is derived from an EMBL/GenBank/DDBJ whole genome shotgun (WGS) entry which is preliminary data.</text>
</comment>
<name>A0A699TTF1_TANCI</name>
<proteinExistence type="predicted"/>
<feature type="compositionally biased region" description="Low complexity" evidence="1">
    <location>
        <begin position="90"/>
        <end position="105"/>
    </location>
</feature>
<accession>A0A699TTF1</accession>
<dbReference type="EMBL" id="BKCJ011265078">
    <property type="protein sequence ID" value="GFD12358.1"/>
    <property type="molecule type" value="Genomic_DNA"/>
</dbReference>
<evidence type="ECO:0000313" key="2">
    <source>
        <dbReference type="EMBL" id="GFD12358.1"/>
    </source>
</evidence>
<evidence type="ECO:0000256" key="1">
    <source>
        <dbReference type="SAM" id="MobiDB-lite"/>
    </source>
</evidence>
<gene>
    <name evidence="2" type="ORF">Tci_884327</name>
</gene>
<sequence length="177" mass="18928">KLEPAQSKPDNGPDWQTGRGAVFAHRPAQCHGRPRGGRPKQPAARPPQPGQPRAPRRGAAVLGQRAAGGHAGLHGHRNVHLDSVHQPAHQPAQRAPGRGRPRQGQVRGGAGNQQPARNAGLRRCDFARRRLGRKRGHHDQFGAPHQPPGQGSGRARRGAARCRNHLPLCAGDGFFGV</sequence>
<feature type="non-terminal residue" evidence="2">
    <location>
        <position position="1"/>
    </location>
</feature>